<dbReference type="InterPro" id="IPR016040">
    <property type="entry name" value="NAD(P)-bd_dom"/>
</dbReference>
<dbReference type="STRING" id="679926.Mpet_1407"/>
<keyword evidence="3" id="KW-1185">Reference proteome</keyword>
<feature type="domain" description="NAD(P)-binding" evidence="1">
    <location>
        <begin position="5"/>
        <end position="309"/>
    </location>
</feature>
<dbReference type="KEGG" id="mpi:Mpet_1407"/>
<dbReference type="Pfam" id="PF16363">
    <property type="entry name" value="GDP_Man_Dehyd"/>
    <property type="match status" value="1"/>
</dbReference>
<sequence>MKKILITGISGFVGGHFVDYINKNHSDFEIYGISRGKPAWDFVDNPGFHKFYKADLKDLLKIETIIKEIEPDYILHLAAQSSVAESWNTPVESFMNNMNAFLNIIETVRHNELNTRILSVGSSEQYGIIPEEDLPVSEDVQQRPGNPYAVARVSQENLAGVYAKGYGLDICCTRSFNHCGPGQKDNFVVSSLVKQFVMIAKGLQEPVLHIGNGAVIRDFLDVHDVVEAYFSLLSKGKSGEAYNICSGVGRSIVDIIEMLSGIYGIDVEIRQEASRLRPADNPRIIGSNKKICRDTGWKPKISFEETLRSVYDYWDSHIIDDV</sequence>
<dbReference type="eggNOG" id="arCOG01373">
    <property type="taxonomic scope" value="Archaea"/>
</dbReference>
<protein>
    <submittedName>
        <fullName evidence="2">NAD-dependent epimerase/dehydratase</fullName>
    </submittedName>
</protein>
<name>E1RFD7_METP4</name>
<dbReference type="Proteomes" id="UP000006565">
    <property type="component" value="Chromosome"/>
</dbReference>
<dbReference type="SUPFAM" id="SSF51735">
    <property type="entry name" value="NAD(P)-binding Rossmann-fold domains"/>
    <property type="match status" value="1"/>
</dbReference>
<evidence type="ECO:0000313" key="3">
    <source>
        <dbReference type="Proteomes" id="UP000006565"/>
    </source>
</evidence>
<organism evidence="2 3">
    <name type="scientific">Methanolacinia petrolearia (strain DSM 11571 / OCM 486 / SEBR 4847)</name>
    <name type="common">Methanoplanus petrolearius</name>
    <dbReference type="NCBI Taxonomy" id="679926"/>
    <lineage>
        <taxon>Archaea</taxon>
        <taxon>Methanobacteriati</taxon>
        <taxon>Methanobacteriota</taxon>
        <taxon>Stenosarchaea group</taxon>
        <taxon>Methanomicrobia</taxon>
        <taxon>Methanomicrobiales</taxon>
        <taxon>Methanomicrobiaceae</taxon>
        <taxon>Methanolacinia</taxon>
    </lineage>
</organism>
<dbReference type="PANTHER" id="PTHR43000">
    <property type="entry name" value="DTDP-D-GLUCOSE 4,6-DEHYDRATASE-RELATED"/>
    <property type="match status" value="1"/>
</dbReference>
<evidence type="ECO:0000259" key="1">
    <source>
        <dbReference type="Pfam" id="PF16363"/>
    </source>
</evidence>
<dbReference type="Gene3D" id="3.90.25.10">
    <property type="entry name" value="UDP-galactose 4-epimerase, domain 1"/>
    <property type="match status" value="1"/>
</dbReference>
<dbReference type="InterPro" id="IPR036291">
    <property type="entry name" value="NAD(P)-bd_dom_sf"/>
</dbReference>
<dbReference type="HOGENOM" id="CLU_007383_1_7_2"/>
<dbReference type="EMBL" id="CP002117">
    <property type="protein sequence ID" value="ADN36167.1"/>
    <property type="molecule type" value="Genomic_DNA"/>
</dbReference>
<accession>E1RFD7</accession>
<dbReference type="OrthoDB" id="4907at2157"/>
<dbReference type="RefSeq" id="WP_013329344.1">
    <property type="nucleotide sequence ID" value="NC_014507.1"/>
</dbReference>
<dbReference type="AlphaFoldDB" id="E1RFD7"/>
<proteinExistence type="predicted"/>
<gene>
    <name evidence="2" type="ordered locus">Mpet_1407</name>
</gene>
<reference evidence="2 3" key="1">
    <citation type="journal article" date="2010" name="Stand. Genomic Sci.">
        <title>Complete genome sequence of Methanoplanus petrolearius type strain (SEBR 4847).</title>
        <authorList>
            <person name="Brambilla E."/>
            <person name="Djao O.D."/>
            <person name="Daligault H."/>
            <person name="Lapidus A."/>
            <person name="Lucas S."/>
            <person name="Hammon N."/>
            <person name="Nolan M."/>
            <person name="Tice H."/>
            <person name="Cheng J.F."/>
            <person name="Han C."/>
            <person name="Tapia R."/>
            <person name="Goodwin L."/>
            <person name="Pitluck S."/>
            <person name="Liolios K."/>
            <person name="Ivanova N."/>
            <person name="Mavromatis K."/>
            <person name="Mikhailova N."/>
            <person name="Pati A."/>
            <person name="Chen A."/>
            <person name="Palaniappan K."/>
            <person name="Land M."/>
            <person name="Hauser L."/>
            <person name="Chang Y.J."/>
            <person name="Jeffries C.D."/>
            <person name="Rohde M."/>
            <person name="Spring S."/>
            <person name="Sikorski J."/>
            <person name="Goker M."/>
            <person name="Woyke T."/>
            <person name="Bristow J."/>
            <person name="Eisen J.A."/>
            <person name="Markowitz V."/>
            <person name="Hugenholtz P."/>
            <person name="Kyrpides N.C."/>
            <person name="Klenk H.P."/>
        </authorList>
    </citation>
    <scope>NUCLEOTIDE SEQUENCE [LARGE SCALE GENOMIC DNA]</scope>
    <source>
        <strain evidence="3">DSM 11571 / OCM 486 / SEBR 4847</strain>
    </source>
</reference>
<evidence type="ECO:0000313" key="2">
    <source>
        <dbReference type="EMBL" id="ADN36167.1"/>
    </source>
</evidence>
<dbReference type="GeneID" id="9743876"/>
<dbReference type="Gene3D" id="3.40.50.720">
    <property type="entry name" value="NAD(P)-binding Rossmann-like Domain"/>
    <property type="match status" value="1"/>
</dbReference>